<dbReference type="EnsemblPlants" id="HORVU.MOREX.r3.7HG0729330.1">
    <property type="protein sequence ID" value="HORVU.MOREX.r3.7HG0729330.1.CDS1"/>
    <property type="gene ID" value="HORVU.MOREX.r3.7HG0729330"/>
</dbReference>
<evidence type="ECO:0000313" key="1">
    <source>
        <dbReference type="EnsemblPlants" id="HORVU.MOREX.r3.7HG0729330.1.CDS1"/>
    </source>
</evidence>
<evidence type="ECO:0000313" key="2">
    <source>
        <dbReference type="Proteomes" id="UP000011116"/>
    </source>
</evidence>
<name>A0A8I6Z7G9_HORVV</name>
<organism evidence="1 2">
    <name type="scientific">Hordeum vulgare subsp. vulgare</name>
    <name type="common">Domesticated barley</name>
    <dbReference type="NCBI Taxonomy" id="112509"/>
    <lineage>
        <taxon>Eukaryota</taxon>
        <taxon>Viridiplantae</taxon>
        <taxon>Streptophyta</taxon>
        <taxon>Embryophyta</taxon>
        <taxon>Tracheophyta</taxon>
        <taxon>Spermatophyta</taxon>
        <taxon>Magnoliopsida</taxon>
        <taxon>Liliopsida</taxon>
        <taxon>Poales</taxon>
        <taxon>Poaceae</taxon>
        <taxon>BOP clade</taxon>
        <taxon>Pooideae</taxon>
        <taxon>Triticodae</taxon>
        <taxon>Triticeae</taxon>
        <taxon>Hordeinae</taxon>
        <taxon>Hordeum</taxon>
    </lineage>
</organism>
<sequence>MPISYQSKGLKCLHTNCQALMAIGKHTVWVGNQMPDLAHAHTFFLFTQTQSRFQSKLLTAIKKKRTAVHGKTGLLKIPQY</sequence>
<protein>
    <submittedName>
        <fullName evidence="1">Uncharacterized protein</fullName>
    </submittedName>
</protein>
<dbReference type="Gramene" id="HORVU.MOREX.r3.7HG0729330.1">
    <property type="protein sequence ID" value="HORVU.MOREX.r3.7HG0729330.1.CDS1"/>
    <property type="gene ID" value="HORVU.MOREX.r3.7HG0729330"/>
</dbReference>
<proteinExistence type="predicted"/>
<keyword evidence="2" id="KW-1185">Reference proteome</keyword>
<reference evidence="1" key="2">
    <citation type="submission" date="2020-10" db="EMBL/GenBank/DDBJ databases">
        <authorList>
            <person name="Scholz U."/>
            <person name="Mascher M."/>
            <person name="Fiebig A."/>
        </authorList>
    </citation>
    <scope>NUCLEOTIDE SEQUENCE [LARGE SCALE GENOMIC DNA]</scope>
    <source>
        <strain evidence="1">cv. Morex</strain>
    </source>
</reference>
<dbReference type="Gramene" id="HORVU.MOREX.r2.7HG0605020.1">
    <property type="protein sequence ID" value="HORVU.MOREX.r2.7HG0605020.1.CDS.1"/>
    <property type="gene ID" value="HORVU.MOREX.r2.7HG0605020"/>
</dbReference>
<accession>A0A8I6Z7G9</accession>
<dbReference type="AlphaFoldDB" id="A0A8I6Z7G9"/>
<reference evidence="2" key="1">
    <citation type="journal article" date="2012" name="Nature">
        <title>A physical, genetic and functional sequence assembly of the barley genome.</title>
        <authorList>
            <consortium name="The International Barley Genome Sequencing Consortium"/>
            <person name="Mayer K.F."/>
            <person name="Waugh R."/>
            <person name="Brown J.W."/>
            <person name="Schulman A."/>
            <person name="Langridge P."/>
            <person name="Platzer M."/>
            <person name="Fincher G.B."/>
            <person name="Muehlbauer G.J."/>
            <person name="Sato K."/>
            <person name="Close T.J."/>
            <person name="Wise R.P."/>
            <person name="Stein N."/>
        </authorList>
    </citation>
    <scope>NUCLEOTIDE SEQUENCE [LARGE SCALE GENOMIC DNA]</scope>
    <source>
        <strain evidence="2">cv. Morex</strain>
    </source>
</reference>
<reference evidence="1" key="3">
    <citation type="submission" date="2022-01" db="UniProtKB">
        <authorList>
            <consortium name="EnsemblPlants"/>
        </authorList>
    </citation>
    <scope>IDENTIFICATION</scope>
    <source>
        <strain evidence="1">subsp. vulgare</strain>
    </source>
</reference>
<dbReference type="Proteomes" id="UP000011116">
    <property type="component" value="Chromosome 7H"/>
</dbReference>